<gene>
    <name evidence="3" type="ORF">VSS37_19560</name>
</gene>
<comment type="caution">
    <text evidence="3">The sequence shown here is derived from an EMBL/GenBank/DDBJ whole genome shotgun (WGS) entry which is preliminary data.</text>
</comment>
<evidence type="ECO:0000313" key="3">
    <source>
        <dbReference type="EMBL" id="MEB4593185.1"/>
    </source>
</evidence>
<keyword evidence="1" id="KW-0547">Nucleotide-binding</keyword>
<dbReference type="SUPFAM" id="SSF56059">
    <property type="entry name" value="Glutathione synthetase ATP-binding domain-like"/>
    <property type="match status" value="1"/>
</dbReference>
<reference evidence="4" key="1">
    <citation type="submission" date="2023-07" db="EMBL/GenBank/DDBJ databases">
        <title>The carbon used by Thiothrix.</title>
        <authorList>
            <person name="Chen L."/>
        </authorList>
    </citation>
    <scope>NUCLEOTIDE SEQUENCE [LARGE SCALE GENOMIC DNA]</scope>
</reference>
<evidence type="ECO:0000256" key="1">
    <source>
        <dbReference type="PROSITE-ProRule" id="PRU00409"/>
    </source>
</evidence>
<dbReference type="InterPro" id="IPR013815">
    <property type="entry name" value="ATP_grasp_subdomain_1"/>
</dbReference>
<keyword evidence="1" id="KW-0067">ATP-binding</keyword>
<dbReference type="PROSITE" id="PS50975">
    <property type="entry name" value="ATP_GRASP"/>
    <property type="match status" value="1"/>
</dbReference>
<dbReference type="PANTHER" id="PTHR37018">
    <property type="entry name" value="CULTURE SPECIFIC PROTEIN, PUTATIVE (AFU_ORTHOLOGUE AFUA_2G00130)-RELATED"/>
    <property type="match status" value="1"/>
</dbReference>
<dbReference type="RefSeq" id="WP_324697930.1">
    <property type="nucleotide sequence ID" value="NZ_JAYMYJ010000152.1"/>
</dbReference>
<dbReference type="EMBL" id="JAYMYJ010000152">
    <property type="protein sequence ID" value="MEB4593185.1"/>
    <property type="molecule type" value="Genomic_DNA"/>
</dbReference>
<evidence type="ECO:0000313" key="4">
    <source>
        <dbReference type="Proteomes" id="UP001308005"/>
    </source>
</evidence>
<dbReference type="InterPro" id="IPR053269">
    <property type="entry name" value="Asp-Met_ligase"/>
</dbReference>
<keyword evidence="4" id="KW-1185">Reference proteome</keyword>
<organism evidence="3 4">
    <name type="scientific">Candidatus Thiothrix phosphatis</name>
    <dbReference type="NCBI Taxonomy" id="3112415"/>
    <lineage>
        <taxon>Bacteria</taxon>
        <taxon>Pseudomonadati</taxon>
        <taxon>Pseudomonadota</taxon>
        <taxon>Gammaproteobacteria</taxon>
        <taxon>Thiotrichales</taxon>
        <taxon>Thiotrichaceae</taxon>
        <taxon>Thiothrix</taxon>
    </lineage>
</organism>
<dbReference type="Proteomes" id="UP001308005">
    <property type="component" value="Unassembled WGS sequence"/>
</dbReference>
<feature type="domain" description="ATP-grasp" evidence="2">
    <location>
        <begin position="126"/>
        <end position="314"/>
    </location>
</feature>
<accession>A0ABU6D270</accession>
<name>A0ABU6D270_9GAMM</name>
<evidence type="ECO:0000259" key="2">
    <source>
        <dbReference type="PROSITE" id="PS50975"/>
    </source>
</evidence>
<dbReference type="InterPro" id="IPR011761">
    <property type="entry name" value="ATP-grasp"/>
</dbReference>
<reference evidence="3 4" key="2">
    <citation type="submission" date="2024-01" db="EMBL/GenBank/DDBJ databases">
        <authorList>
            <person name="Xie X."/>
        </authorList>
    </citation>
    <scope>NUCLEOTIDE SEQUENCE [LARGE SCALE GENOMIC DNA]</scope>
    <source>
        <strain evidence="3">SCUT-1</strain>
    </source>
</reference>
<protein>
    <submittedName>
        <fullName evidence="3">ATP-grasp domain-containing protein</fullName>
    </submittedName>
</protein>
<proteinExistence type="predicted"/>
<dbReference type="PANTHER" id="PTHR37018:SF1">
    <property type="entry name" value="CULTURE SPECIFIC PROTEIN, PUTATIVE (AFU_ORTHOLOGUE AFUA_2G00130)-RELATED"/>
    <property type="match status" value="1"/>
</dbReference>
<sequence>MSAVVNYGDTPSNKYVINHDIMNCTAEGVTGNHLYSGRALGMSEPEDIIQIHPELERLWEDISRHYQRIGLSHSDNVLWDLDLKHLGSHSGYLPSVFYFGPQECRYWDDTRWMETVEFINSKNNFMALAAELGVPVPQTRCFDSVLAITPQVIQETVFPCYLKAAVSVSGVGIYRCADEAEFAEALGRFDPDVPVQVQEEVTTETFLNLQYQVSGNRLARLAASEQILDGFVHQGNRVPARHAPWDVVEPMAAWLQAHGMHGIFAFDVAVVQTDQGLRFPAIECNPRFNGASYPTLIAQKLKIPAWSAVTVTTQYRTLADIDLSGLEFDQQTGSGVILVNWGTVLVGKLIVLLAGTPAIQQSLLLELGKRL</sequence>
<dbReference type="Gene3D" id="3.30.1490.20">
    <property type="entry name" value="ATP-grasp fold, A domain"/>
    <property type="match status" value="1"/>
</dbReference>